<evidence type="ECO:0000259" key="3">
    <source>
        <dbReference type="PROSITE" id="PS51034"/>
    </source>
</evidence>
<feature type="domain" description="ZP" evidence="3">
    <location>
        <begin position="1"/>
        <end position="265"/>
    </location>
</feature>
<accession>A0ABD1EK53</accession>
<name>A0ABD1EK53_HYPHA</name>
<dbReference type="AlphaFoldDB" id="A0ABD1EK53"/>
<dbReference type="PROSITE" id="PS51034">
    <property type="entry name" value="ZP_2"/>
    <property type="match status" value="1"/>
</dbReference>
<keyword evidence="2" id="KW-0472">Membrane</keyword>
<organism evidence="4 5">
    <name type="scientific">Hypothenemus hampei</name>
    <name type="common">Coffee berry borer</name>
    <dbReference type="NCBI Taxonomy" id="57062"/>
    <lineage>
        <taxon>Eukaryota</taxon>
        <taxon>Metazoa</taxon>
        <taxon>Ecdysozoa</taxon>
        <taxon>Arthropoda</taxon>
        <taxon>Hexapoda</taxon>
        <taxon>Insecta</taxon>
        <taxon>Pterygota</taxon>
        <taxon>Neoptera</taxon>
        <taxon>Endopterygota</taxon>
        <taxon>Coleoptera</taxon>
        <taxon>Polyphaga</taxon>
        <taxon>Cucujiformia</taxon>
        <taxon>Curculionidae</taxon>
        <taxon>Scolytinae</taxon>
        <taxon>Hypothenemus</taxon>
    </lineage>
</organism>
<sequence>MSGICPNFNRIQYHLLYVLIGIVPLAWSQLQDADFKPQVTATCKADHTMLIKVTFNNSFYGTVHARDFRTPACMSVGDGSKIVTLNISLLAPQGSSEYCGLLINNRTQDKSVPIAIRIHRTLELANDKFYVITCGKPELKNQQQSPVSLQLLDGSRKVTKPVYSNPYTLRIEITKPDNSFGFRVKNCFAFNRANGSVILTDERGCPAKEEAIGSFTYDEAKGVAEAPIRSMFKFPESSEVHFQCDVALCKGACLQPSCFGDVSNSLALNNDEGILMAANTVFVLDPSESPLVQELCENPGGVHPSWLLWLCVAFGILFLIMLIINIFLCSAMTCACARTEIIEKEPSIIEDYDPYRSWHGSQYGSRYSLNGAPQHPKGYTSGGSTLNSARSISSHSDHYAIVHSRPGSRGYTNKTRGPPSHMGSHYSGK</sequence>
<gene>
    <name evidence="4" type="ORF">ABEB36_010555</name>
</gene>
<dbReference type="PANTHER" id="PTHR46560:SF9">
    <property type="entry name" value="ZP DOMAIN-CONTAINING PROTEIN"/>
    <property type="match status" value="1"/>
</dbReference>
<feature type="transmembrane region" description="Helical" evidence="2">
    <location>
        <begin position="12"/>
        <end position="30"/>
    </location>
</feature>
<dbReference type="Proteomes" id="UP001566132">
    <property type="component" value="Unassembled WGS sequence"/>
</dbReference>
<evidence type="ECO:0000256" key="1">
    <source>
        <dbReference type="SAM" id="MobiDB-lite"/>
    </source>
</evidence>
<evidence type="ECO:0000256" key="2">
    <source>
        <dbReference type="SAM" id="Phobius"/>
    </source>
</evidence>
<proteinExistence type="predicted"/>
<feature type="transmembrane region" description="Helical" evidence="2">
    <location>
        <begin position="306"/>
        <end position="328"/>
    </location>
</feature>
<dbReference type="Pfam" id="PF00100">
    <property type="entry name" value="Zona_pellucida"/>
    <property type="match status" value="1"/>
</dbReference>
<dbReference type="EMBL" id="JBDJPC010000007">
    <property type="protein sequence ID" value="KAL1495081.1"/>
    <property type="molecule type" value="Genomic_DNA"/>
</dbReference>
<dbReference type="InterPro" id="IPR001507">
    <property type="entry name" value="ZP_dom"/>
</dbReference>
<dbReference type="PANTHER" id="PTHR46560">
    <property type="entry name" value="CYPHER, ISOFORM B"/>
    <property type="match status" value="1"/>
</dbReference>
<dbReference type="SMART" id="SM00241">
    <property type="entry name" value="ZP"/>
    <property type="match status" value="1"/>
</dbReference>
<keyword evidence="5" id="KW-1185">Reference proteome</keyword>
<keyword evidence="2" id="KW-1133">Transmembrane helix</keyword>
<dbReference type="InterPro" id="IPR055355">
    <property type="entry name" value="ZP-C"/>
</dbReference>
<keyword evidence="2" id="KW-0812">Transmembrane</keyword>
<feature type="region of interest" description="Disordered" evidence="1">
    <location>
        <begin position="403"/>
        <end position="429"/>
    </location>
</feature>
<protein>
    <recommendedName>
        <fullName evidence="3">ZP domain-containing protein</fullName>
    </recommendedName>
</protein>
<comment type="caution">
    <text evidence="4">The sequence shown here is derived from an EMBL/GenBank/DDBJ whole genome shotgun (WGS) entry which is preliminary data.</text>
</comment>
<evidence type="ECO:0000313" key="5">
    <source>
        <dbReference type="Proteomes" id="UP001566132"/>
    </source>
</evidence>
<evidence type="ECO:0000313" key="4">
    <source>
        <dbReference type="EMBL" id="KAL1495081.1"/>
    </source>
</evidence>
<reference evidence="4 5" key="1">
    <citation type="submission" date="2024-05" db="EMBL/GenBank/DDBJ databases">
        <title>Genetic variation in Jamaican populations of the coffee berry borer (Hypothenemus hampei).</title>
        <authorList>
            <person name="Errbii M."/>
            <person name="Myrie A."/>
        </authorList>
    </citation>
    <scope>NUCLEOTIDE SEQUENCE [LARGE SCALE GENOMIC DNA]</scope>
    <source>
        <strain evidence="4">JA-Hopewell-2020-01-JO</strain>
        <tissue evidence="4">Whole body</tissue>
    </source>
</reference>